<feature type="signal peptide" evidence="1">
    <location>
        <begin position="1"/>
        <end position="32"/>
    </location>
</feature>
<comment type="caution">
    <text evidence="2">The sequence shown here is derived from an EMBL/GenBank/DDBJ whole genome shotgun (WGS) entry which is preliminary data.</text>
</comment>
<evidence type="ECO:0008006" key="4">
    <source>
        <dbReference type="Google" id="ProtNLM"/>
    </source>
</evidence>
<proteinExistence type="predicted"/>
<dbReference type="Proteomes" id="UP001144280">
    <property type="component" value="Unassembled WGS sequence"/>
</dbReference>
<feature type="chain" id="PRO_5047126444" description="Secreted protein" evidence="1">
    <location>
        <begin position="33"/>
        <end position="157"/>
    </location>
</feature>
<organism evidence="2 3">
    <name type="scientific">Phytohabitans aurantiacus</name>
    <dbReference type="NCBI Taxonomy" id="3016789"/>
    <lineage>
        <taxon>Bacteria</taxon>
        <taxon>Bacillati</taxon>
        <taxon>Actinomycetota</taxon>
        <taxon>Actinomycetes</taxon>
        <taxon>Micromonosporales</taxon>
        <taxon>Micromonosporaceae</taxon>
    </lineage>
</organism>
<keyword evidence="3" id="KW-1185">Reference proteome</keyword>
<evidence type="ECO:0000256" key="1">
    <source>
        <dbReference type="SAM" id="SignalP"/>
    </source>
</evidence>
<name>A0ABQ5QTB2_9ACTN</name>
<gene>
    <name evidence="2" type="ORF">Pa4123_18140</name>
</gene>
<reference evidence="2" key="1">
    <citation type="submission" date="2022-12" db="EMBL/GenBank/DDBJ databases">
        <title>New Phytohabitans aurantiacus sp. RD004123 nov., an actinomycete isolated from soil.</title>
        <authorList>
            <person name="Triningsih D.W."/>
            <person name="Harunari E."/>
            <person name="Igarashi Y."/>
        </authorList>
    </citation>
    <scope>NUCLEOTIDE SEQUENCE</scope>
    <source>
        <strain evidence="2">RD004123</strain>
    </source>
</reference>
<keyword evidence="1" id="KW-0732">Signal</keyword>
<protein>
    <recommendedName>
        <fullName evidence="4">Secreted protein</fullName>
    </recommendedName>
</protein>
<accession>A0ABQ5QTB2</accession>
<evidence type="ECO:0000313" key="2">
    <source>
        <dbReference type="EMBL" id="GLH96540.1"/>
    </source>
</evidence>
<dbReference type="RefSeq" id="WP_281893773.1">
    <property type="nucleotide sequence ID" value="NZ_BSDI01000007.1"/>
</dbReference>
<evidence type="ECO:0000313" key="3">
    <source>
        <dbReference type="Proteomes" id="UP001144280"/>
    </source>
</evidence>
<sequence length="157" mass="15987">MKLQFGRSARRVSTVAAASIGTVLLVSNPAFAAYNDGFAAITTNSCGSAIFVDHGEGAPGGGSNDDYVLIRDNCSDSHGVRAYAWVTERTSAGDLTYSLGSKYNGNGVAGADVVWDPFIDGNVRAGDTVKLRICLVDGSGDTTGAACGSASHTSVDG</sequence>
<dbReference type="EMBL" id="BSDI01000007">
    <property type="protein sequence ID" value="GLH96540.1"/>
    <property type="molecule type" value="Genomic_DNA"/>
</dbReference>